<proteinExistence type="predicted"/>
<organism evidence="2 3">
    <name type="scientific">Sorghum bicolor</name>
    <name type="common">Sorghum</name>
    <name type="synonym">Sorghum vulgare</name>
    <dbReference type="NCBI Taxonomy" id="4558"/>
    <lineage>
        <taxon>Eukaryota</taxon>
        <taxon>Viridiplantae</taxon>
        <taxon>Streptophyta</taxon>
        <taxon>Embryophyta</taxon>
        <taxon>Tracheophyta</taxon>
        <taxon>Spermatophyta</taxon>
        <taxon>Magnoliopsida</taxon>
        <taxon>Liliopsida</taxon>
        <taxon>Poales</taxon>
        <taxon>Poaceae</taxon>
        <taxon>PACMAD clade</taxon>
        <taxon>Panicoideae</taxon>
        <taxon>Andropogonodae</taxon>
        <taxon>Andropogoneae</taxon>
        <taxon>Sorghinae</taxon>
        <taxon>Sorghum</taxon>
    </lineage>
</organism>
<feature type="compositionally biased region" description="Basic residues" evidence="1">
    <location>
        <begin position="11"/>
        <end position="33"/>
    </location>
</feature>
<sequence>MCPVPPSGRRPLCRRRCSSRMKKQGSSSWRRRGSPSPQFLWHNVVSFSSVIGLLTDMRSLPSWC</sequence>
<dbReference type="Proteomes" id="UP000807115">
    <property type="component" value="Chromosome 1"/>
</dbReference>
<comment type="caution">
    <text evidence="2">The sequence shown here is derived from an EMBL/GenBank/DDBJ whole genome shotgun (WGS) entry which is preliminary data.</text>
</comment>
<dbReference type="AlphaFoldDB" id="A0A921RWG0"/>
<name>A0A921RWG0_SORBI</name>
<feature type="region of interest" description="Disordered" evidence="1">
    <location>
        <begin position="1"/>
        <end position="35"/>
    </location>
</feature>
<evidence type="ECO:0000256" key="1">
    <source>
        <dbReference type="SAM" id="MobiDB-lite"/>
    </source>
</evidence>
<protein>
    <submittedName>
        <fullName evidence="2">Uncharacterized protein</fullName>
    </submittedName>
</protein>
<evidence type="ECO:0000313" key="2">
    <source>
        <dbReference type="EMBL" id="KAG0547763.1"/>
    </source>
</evidence>
<reference evidence="2" key="2">
    <citation type="submission" date="2020-10" db="EMBL/GenBank/DDBJ databases">
        <authorList>
            <person name="Cooper E.A."/>
            <person name="Brenton Z.W."/>
            <person name="Flinn B.S."/>
            <person name="Jenkins J."/>
            <person name="Shu S."/>
            <person name="Flowers D."/>
            <person name="Luo F."/>
            <person name="Wang Y."/>
            <person name="Xia P."/>
            <person name="Barry K."/>
            <person name="Daum C."/>
            <person name="Lipzen A."/>
            <person name="Yoshinaga Y."/>
            <person name="Schmutz J."/>
            <person name="Saski C."/>
            <person name="Vermerris W."/>
            <person name="Kresovich S."/>
        </authorList>
    </citation>
    <scope>NUCLEOTIDE SEQUENCE</scope>
</reference>
<dbReference type="EMBL" id="CM027680">
    <property type="protein sequence ID" value="KAG0547763.1"/>
    <property type="molecule type" value="Genomic_DNA"/>
</dbReference>
<reference evidence="2" key="1">
    <citation type="journal article" date="2019" name="BMC Genomics">
        <title>A new reference genome for Sorghum bicolor reveals high levels of sequence similarity between sweet and grain genotypes: implications for the genetics of sugar metabolism.</title>
        <authorList>
            <person name="Cooper E.A."/>
            <person name="Brenton Z.W."/>
            <person name="Flinn B.S."/>
            <person name="Jenkins J."/>
            <person name="Shu S."/>
            <person name="Flowers D."/>
            <person name="Luo F."/>
            <person name="Wang Y."/>
            <person name="Xia P."/>
            <person name="Barry K."/>
            <person name="Daum C."/>
            <person name="Lipzen A."/>
            <person name="Yoshinaga Y."/>
            <person name="Schmutz J."/>
            <person name="Saski C."/>
            <person name="Vermerris W."/>
            <person name="Kresovich S."/>
        </authorList>
    </citation>
    <scope>NUCLEOTIDE SEQUENCE</scope>
</reference>
<gene>
    <name evidence="2" type="ORF">BDA96_01G108400</name>
</gene>
<evidence type="ECO:0000313" key="3">
    <source>
        <dbReference type="Proteomes" id="UP000807115"/>
    </source>
</evidence>
<accession>A0A921RWG0</accession>